<keyword evidence="1" id="KW-0732">Signal</keyword>
<evidence type="ECO:0000256" key="1">
    <source>
        <dbReference type="SAM" id="SignalP"/>
    </source>
</evidence>
<dbReference type="Proteomes" id="UP000071065">
    <property type="component" value="Chromosome"/>
</dbReference>
<sequence length="529" mass="60906">MFNKKVLTCHLSAACLIVAGYSCSVRATVQRVEINIPVVLALLPAMKQLKSWLWVEKTATRSGHYLQPVTFANCYQELIELLLNDNAEVFGLTSDVLNVMSYSISPDSDTQSLITRLPDVTLVSSGTKGNWLLLDDSQSPICQRKDELAVFQKKRLDLTKPFYGREYSGGTTRLDQKQSHKPDLLISVDKNGALIFIIVEIDERGVSHVRKVKTYVLVSDPDAKEFVKRLSEYSNVNMTDEVSRWFGLNWLKPDNQSLSEDYLDSGQAEAAVRPYAGNNFGSFCSDNLPVVECPQTSHKTLKFLLDPDYREDARQERLAIQWGEFDRGENYQFNTLDEYIAHINRQLENNVPLTMLFNDLSYFLKHEINYIAADQDQRLAFKKLVNFIQTAALTTNEADLRQLIKEHIEESQSYDSSIQGLWWWVVSVFEQSNQAWAAEAYMRGLLKIQPDNRDLLTALVWHLIHERKTDLAKELIDDWPQRTNMSNRFHNKVRLMLYPHIVRKIQAEPYANFKPFSQKMSDRSGRTTQ</sequence>
<dbReference type="PROSITE" id="PS51257">
    <property type="entry name" value="PROKAR_LIPOPROTEIN"/>
    <property type="match status" value="1"/>
</dbReference>
<dbReference type="PATRIC" id="fig|570277.3.peg.308"/>
<feature type="signal peptide" evidence="1">
    <location>
        <begin position="1"/>
        <end position="27"/>
    </location>
</feature>
<dbReference type="EMBL" id="CP013251">
    <property type="protein sequence ID" value="AMO54559.1"/>
    <property type="molecule type" value="Genomic_DNA"/>
</dbReference>
<evidence type="ECO:0000313" key="3">
    <source>
        <dbReference type="Proteomes" id="UP000071065"/>
    </source>
</evidence>
<reference evidence="2 3" key="1">
    <citation type="journal article" date="2016" name="Front. Microbiol.">
        <title>Genomic Insight into the Host-Endosymbiont Relationship of Endozoicomonas montiporae CL-33(T) with its Coral Host.</title>
        <authorList>
            <person name="Ding J.-Y."/>
            <person name="Shiu J.-H."/>
            <person name="Chen W.-M."/>
            <person name="Chiang Y.-R."/>
            <person name="Tang S.-L."/>
        </authorList>
    </citation>
    <scope>NUCLEOTIDE SEQUENCE [LARGE SCALE GENOMIC DNA]</scope>
    <source>
        <strain evidence="2 3">CL-33</strain>
    </source>
</reference>
<organism evidence="2 3">
    <name type="scientific">Endozoicomonas montiporae CL-33</name>
    <dbReference type="NCBI Taxonomy" id="570277"/>
    <lineage>
        <taxon>Bacteria</taxon>
        <taxon>Pseudomonadati</taxon>
        <taxon>Pseudomonadota</taxon>
        <taxon>Gammaproteobacteria</taxon>
        <taxon>Oceanospirillales</taxon>
        <taxon>Endozoicomonadaceae</taxon>
        <taxon>Endozoicomonas</taxon>
    </lineage>
</organism>
<gene>
    <name evidence="2" type="ORF">EZMO1_0295</name>
</gene>
<protein>
    <submittedName>
        <fullName evidence="2">Uncharacterized protein</fullName>
    </submittedName>
</protein>
<feature type="chain" id="PRO_5007492992" evidence="1">
    <location>
        <begin position="28"/>
        <end position="529"/>
    </location>
</feature>
<proteinExistence type="predicted"/>
<accession>A0A142B733</accession>
<dbReference type="AlphaFoldDB" id="A0A142B733"/>
<name>A0A142B733_9GAMM</name>
<dbReference type="KEGG" id="emp:EZMO1_0295"/>
<evidence type="ECO:0000313" key="2">
    <source>
        <dbReference type="EMBL" id="AMO54559.1"/>
    </source>
</evidence>